<feature type="binding site" evidence="2">
    <location>
        <position position="68"/>
    </location>
    <ligand>
        <name>Ni(2+)</name>
        <dbReference type="ChEBI" id="CHEBI:49786"/>
    </ligand>
</feature>
<feature type="domain" description="NADH-quinone oxidoreductase subunit D" evidence="4">
    <location>
        <begin position="297"/>
        <end position="364"/>
    </location>
</feature>
<evidence type="ECO:0000313" key="5">
    <source>
        <dbReference type="EMBL" id="RGL07139.1"/>
    </source>
</evidence>
<dbReference type="PROSITE" id="PS00535">
    <property type="entry name" value="COMPLEX1_49K"/>
    <property type="match status" value="1"/>
</dbReference>
<gene>
    <name evidence="5" type="ORF">DXC81_10795</name>
</gene>
<dbReference type="RefSeq" id="WP_117680397.1">
    <property type="nucleotide sequence ID" value="NZ_DBGDYU010000103.1"/>
</dbReference>
<reference evidence="5 6" key="1">
    <citation type="submission" date="2018-08" db="EMBL/GenBank/DDBJ databases">
        <title>A genome reference for cultivated species of the human gut microbiota.</title>
        <authorList>
            <person name="Zou Y."/>
            <person name="Xue W."/>
            <person name="Luo G."/>
        </authorList>
    </citation>
    <scope>NUCLEOTIDE SEQUENCE [LARGE SCALE GENOMIC DNA]</scope>
    <source>
        <strain evidence="5 6">TF08-14</strain>
    </source>
</reference>
<keyword evidence="3" id="KW-0813">Transport</keyword>
<keyword evidence="2" id="KW-0408">Iron</keyword>
<dbReference type="PANTHER" id="PTHR43485">
    <property type="entry name" value="HYDROGENASE-4 COMPONENT G"/>
    <property type="match status" value="1"/>
</dbReference>
<evidence type="ECO:0000259" key="4">
    <source>
        <dbReference type="Pfam" id="PF00346"/>
    </source>
</evidence>
<feature type="binding site" evidence="2">
    <location>
        <position position="68"/>
    </location>
    <ligand>
        <name>Fe cation</name>
        <dbReference type="ChEBI" id="CHEBI:24875"/>
    </ligand>
</feature>
<dbReference type="PANTHER" id="PTHR43485:SF1">
    <property type="entry name" value="FORMATE HYDROGENLYASE SUBUNIT 5-RELATED"/>
    <property type="match status" value="1"/>
</dbReference>
<feature type="binding site" evidence="2">
    <location>
        <position position="65"/>
    </location>
    <ligand>
        <name>Ni(2+)</name>
        <dbReference type="ChEBI" id="CHEBI:49786"/>
    </ligand>
</feature>
<dbReference type="PROSITE" id="PS00507">
    <property type="entry name" value="NI_HGENASE_L_1"/>
    <property type="match status" value="1"/>
</dbReference>
<keyword evidence="3" id="KW-1278">Translocase</keyword>
<dbReference type="Gene3D" id="1.10.645.10">
    <property type="entry name" value="Cytochrome-c3 Hydrogenase, chain B"/>
    <property type="match status" value="1"/>
</dbReference>
<dbReference type="InterPro" id="IPR001501">
    <property type="entry name" value="Ni-dep_hyd_lsu"/>
</dbReference>
<dbReference type="InterPro" id="IPR001135">
    <property type="entry name" value="NADH_Q_OxRdtase_suD"/>
</dbReference>
<evidence type="ECO:0000256" key="1">
    <source>
        <dbReference type="ARBA" id="ARBA00023002"/>
    </source>
</evidence>
<dbReference type="Pfam" id="PF00346">
    <property type="entry name" value="Complex1_49kDa"/>
    <property type="match status" value="2"/>
</dbReference>
<feature type="binding site" evidence="2">
    <location>
        <position position="46"/>
    </location>
    <ligand>
        <name>Mg(2+)</name>
        <dbReference type="ChEBI" id="CHEBI:18420"/>
    </ligand>
</feature>
<organism evidence="5 6">
    <name type="scientific">Collinsella tanakaei</name>
    <dbReference type="NCBI Taxonomy" id="626935"/>
    <lineage>
        <taxon>Bacteria</taxon>
        <taxon>Bacillati</taxon>
        <taxon>Actinomycetota</taxon>
        <taxon>Coriobacteriia</taxon>
        <taxon>Coriobacteriales</taxon>
        <taxon>Coriobacteriaceae</taxon>
        <taxon>Collinsella</taxon>
    </lineage>
</organism>
<dbReference type="InterPro" id="IPR014029">
    <property type="entry name" value="NADH_UbQ_OxRdtase_49kDa_CS"/>
</dbReference>
<dbReference type="GO" id="GO:0016151">
    <property type="term" value="F:nickel cation binding"/>
    <property type="evidence" value="ECO:0007669"/>
    <property type="project" value="InterPro"/>
</dbReference>
<evidence type="ECO:0000256" key="2">
    <source>
        <dbReference type="PIRSR" id="PIRSR601501-1"/>
    </source>
</evidence>
<evidence type="ECO:0000256" key="3">
    <source>
        <dbReference type="RuleBase" id="RU003685"/>
    </source>
</evidence>
<feature type="binding site" evidence="2">
    <location>
        <position position="325"/>
    </location>
    <ligand>
        <name>Mg(2+)</name>
        <dbReference type="ChEBI" id="CHEBI:18420"/>
    </ligand>
</feature>
<keyword evidence="3" id="KW-0520">NAD</keyword>
<proteinExistence type="inferred from homology"/>
<dbReference type="GO" id="GO:0048038">
    <property type="term" value="F:quinone binding"/>
    <property type="evidence" value="ECO:0007669"/>
    <property type="project" value="InterPro"/>
</dbReference>
<comment type="cofactor">
    <cofactor evidence="2">
        <name>Ni(2+)</name>
        <dbReference type="ChEBI" id="CHEBI:49786"/>
    </cofactor>
</comment>
<dbReference type="EMBL" id="QSRJ01000019">
    <property type="protein sequence ID" value="RGL07139.1"/>
    <property type="molecule type" value="Genomic_DNA"/>
</dbReference>
<comment type="caution">
    <text evidence="5">The sequence shown here is derived from an EMBL/GenBank/DDBJ whole genome shotgun (WGS) entry which is preliminary data.</text>
</comment>
<feature type="domain" description="NADH-quinone oxidoreductase subunit D" evidence="4">
    <location>
        <begin position="120"/>
        <end position="280"/>
    </location>
</feature>
<comment type="similarity">
    <text evidence="3">Belongs to the complex I 49 kDa subunit family.</text>
</comment>
<feature type="binding site" evidence="2">
    <location>
        <position position="358"/>
    </location>
    <ligand>
        <name>Ni(2+)</name>
        <dbReference type="ChEBI" id="CHEBI:49786"/>
    </ligand>
</feature>
<feature type="binding site" evidence="2">
    <location>
        <position position="361"/>
    </location>
    <ligand>
        <name>Fe cation</name>
        <dbReference type="ChEBI" id="CHEBI:24875"/>
    </ligand>
</feature>
<dbReference type="InterPro" id="IPR052197">
    <property type="entry name" value="ComplexI_49kDa-like"/>
</dbReference>
<keyword evidence="1" id="KW-0560">Oxidoreductase</keyword>
<dbReference type="Proteomes" id="UP000260943">
    <property type="component" value="Unassembled WGS sequence"/>
</dbReference>
<dbReference type="GO" id="GO:0016651">
    <property type="term" value="F:oxidoreductase activity, acting on NAD(P)H"/>
    <property type="evidence" value="ECO:0007669"/>
    <property type="project" value="InterPro"/>
</dbReference>
<accession>A0A3E4QNI1</accession>
<keyword evidence="2" id="KW-0479">Metal-binding</keyword>
<dbReference type="SUPFAM" id="SSF56762">
    <property type="entry name" value="HydB/Nqo4-like"/>
    <property type="match status" value="1"/>
</dbReference>
<dbReference type="InterPro" id="IPR018194">
    <property type="entry name" value="Ni-dep_hyd_lsu_Ni_BS"/>
</dbReference>
<keyword evidence="2" id="KW-0460">Magnesium</keyword>
<protein>
    <submittedName>
        <fullName evidence="5">NADH-quinone oxidoreductase subunit D</fullName>
    </submittedName>
</protein>
<name>A0A3E4QNI1_9ACTN</name>
<dbReference type="Pfam" id="PF00374">
    <property type="entry name" value="NiFeSe_Hases"/>
    <property type="match status" value="1"/>
</dbReference>
<comment type="cofactor">
    <cofactor evidence="2">
        <name>Fe cation</name>
        <dbReference type="ChEBI" id="CHEBI:24875"/>
    </cofactor>
</comment>
<sequence>MATRTILPFGPQHPVLPEPVHLDLVVEDEHVVEAIPQIGFVHRGLEKLVEKRDYNQFIYVAERVCGICSFGHGYGYASATEKLLGIEIPRRAEYLRSILQELSRIHSHLLWLGLLADGFGFESLFNHCWRLRETILDIFQETCGGRIILSICMVGGMSHDIDDALLRRVCEKLDELKVEYREVVNTMLHDDSVRSRLCGVGHISFEDALDLSMVGPFAKGSGIEHDMRTTGFGAYGDLEHFEPIIATEGDCYARCKVRCEEVFQSIEIIKELVAKIPHDGIGEAPLAKVKPGEGTRAHVLIEQPRGEAFYYVAGNGTKYLERFRLRTPTSQNLGGMVRALQGVDVADVPMIILTIDPCISCTER</sequence>
<dbReference type="GO" id="GO:0051287">
    <property type="term" value="F:NAD binding"/>
    <property type="evidence" value="ECO:0007669"/>
    <property type="project" value="InterPro"/>
</dbReference>
<dbReference type="GO" id="GO:0008901">
    <property type="term" value="F:ferredoxin hydrogenase activity"/>
    <property type="evidence" value="ECO:0007669"/>
    <property type="project" value="InterPro"/>
</dbReference>
<evidence type="ECO:0000313" key="6">
    <source>
        <dbReference type="Proteomes" id="UP000260943"/>
    </source>
</evidence>
<keyword evidence="2" id="KW-0533">Nickel</keyword>
<dbReference type="AlphaFoldDB" id="A0A3E4QNI1"/>
<dbReference type="InterPro" id="IPR029014">
    <property type="entry name" value="NiFe-Hase_large"/>
</dbReference>